<protein>
    <submittedName>
        <fullName evidence="2">Uncharacterized protein</fullName>
    </submittedName>
</protein>
<evidence type="ECO:0000256" key="1">
    <source>
        <dbReference type="SAM" id="MobiDB-lite"/>
    </source>
</evidence>
<organism evidence="2 3">
    <name type="scientific">Linum trigynum</name>
    <dbReference type="NCBI Taxonomy" id="586398"/>
    <lineage>
        <taxon>Eukaryota</taxon>
        <taxon>Viridiplantae</taxon>
        <taxon>Streptophyta</taxon>
        <taxon>Embryophyta</taxon>
        <taxon>Tracheophyta</taxon>
        <taxon>Spermatophyta</taxon>
        <taxon>Magnoliopsida</taxon>
        <taxon>eudicotyledons</taxon>
        <taxon>Gunneridae</taxon>
        <taxon>Pentapetalae</taxon>
        <taxon>rosids</taxon>
        <taxon>fabids</taxon>
        <taxon>Malpighiales</taxon>
        <taxon>Linaceae</taxon>
        <taxon>Linum</taxon>
    </lineage>
</organism>
<gene>
    <name evidence="2" type="ORF">LTRI10_LOCUS10238</name>
</gene>
<sequence>MRNSGETGTDTNGLIERDDEDEVGDPHKVGGGEDDDGRGSVSLWARRSGEVEGEARDYSIALSLQNGSVRPIQQFGFLGFSETETAAKQFGLNLKNRNLNRQLSGWFWVNPKNRTRPVTLTYNIVT</sequence>
<reference evidence="2 3" key="1">
    <citation type="submission" date="2024-04" db="EMBL/GenBank/DDBJ databases">
        <authorList>
            <person name="Fracassetti M."/>
        </authorList>
    </citation>
    <scope>NUCLEOTIDE SEQUENCE [LARGE SCALE GENOMIC DNA]</scope>
</reference>
<dbReference type="Proteomes" id="UP001497516">
    <property type="component" value="Unassembled WGS sequence"/>
</dbReference>
<evidence type="ECO:0000313" key="3">
    <source>
        <dbReference type="Proteomes" id="UP001497516"/>
    </source>
</evidence>
<dbReference type="EMBL" id="CAXIPQ010000005">
    <property type="protein sequence ID" value="CAL1351978.1"/>
    <property type="molecule type" value="Genomic_DNA"/>
</dbReference>
<name>A0AAV2C608_9ROSI</name>
<comment type="caution">
    <text evidence="2">The sequence shown here is derived from an EMBL/GenBank/DDBJ whole genome shotgun (WGS) entry which is preliminary data.</text>
</comment>
<feature type="region of interest" description="Disordered" evidence="1">
    <location>
        <begin position="1"/>
        <end position="41"/>
    </location>
</feature>
<evidence type="ECO:0000313" key="2">
    <source>
        <dbReference type="EMBL" id="CAL1351978.1"/>
    </source>
</evidence>
<dbReference type="AlphaFoldDB" id="A0AAV2C608"/>
<feature type="compositionally biased region" description="Polar residues" evidence="1">
    <location>
        <begin position="1"/>
        <end position="12"/>
    </location>
</feature>
<proteinExistence type="predicted"/>
<keyword evidence="3" id="KW-1185">Reference proteome</keyword>
<accession>A0AAV2C608</accession>